<protein>
    <submittedName>
        <fullName evidence="3">Uncharacterized protein</fullName>
    </submittedName>
</protein>
<accession>A0A319CGN7</accession>
<dbReference type="AlphaFoldDB" id="A0A319CGN7"/>
<gene>
    <name evidence="3" type="ORF">BO82DRAFT_401466</name>
</gene>
<dbReference type="VEuPathDB" id="FungiDB:BO82DRAFT_401466"/>
<keyword evidence="4" id="KW-1185">Reference proteome</keyword>
<feature type="region of interest" description="Disordered" evidence="1">
    <location>
        <begin position="64"/>
        <end position="88"/>
    </location>
</feature>
<dbReference type="RefSeq" id="XP_025492677.1">
    <property type="nucleotide sequence ID" value="XM_025639261.1"/>
</dbReference>
<keyword evidence="2" id="KW-0732">Signal</keyword>
<dbReference type="EMBL" id="KZ821695">
    <property type="protein sequence ID" value="PYH82477.1"/>
    <property type="molecule type" value="Genomic_DNA"/>
</dbReference>
<feature type="compositionally biased region" description="Polar residues" evidence="1">
    <location>
        <begin position="69"/>
        <end position="78"/>
    </location>
</feature>
<evidence type="ECO:0000313" key="3">
    <source>
        <dbReference type="EMBL" id="PYH82477.1"/>
    </source>
</evidence>
<dbReference type="GeneID" id="37142003"/>
<evidence type="ECO:0000256" key="1">
    <source>
        <dbReference type="SAM" id="MobiDB-lite"/>
    </source>
</evidence>
<feature type="chain" id="PRO_5016267437" evidence="2">
    <location>
        <begin position="20"/>
        <end position="101"/>
    </location>
</feature>
<dbReference type="Proteomes" id="UP000248340">
    <property type="component" value="Unassembled WGS sequence"/>
</dbReference>
<evidence type="ECO:0000313" key="4">
    <source>
        <dbReference type="Proteomes" id="UP000248340"/>
    </source>
</evidence>
<reference evidence="3 4" key="1">
    <citation type="submission" date="2016-12" db="EMBL/GenBank/DDBJ databases">
        <title>The genomes of Aspergillus section Nigri reveals drivers in fungal speciation.</title>
        <authorList>
            <consortium name="DOE Joint Genome Institute"/>
            <person name="Vesth T.C."/>
            <person name="Nybo J."/>
            <person name="Theobald S."/>
            <person name="Brandl J."/>
            <person name="Frisvad J.C."/>
            <person name="Nielsen K.F."/>
            <person name="Lyhne E.K."/>
            <person name="Kogle M.E."/>
            <person name="Kuo A."/>
            <person name="Riley R."/>
            <person name="Clum A."/>
            <person name="Nolan M."/>
            <person name="Lipzen A."/>
            <person name="Salamov A."/>
            <person name="Henrissat B."/>
            <person name="Wiebenga A."/>
            <person name="De Vries R.P."/>
            <person name="Grigoriev I.V."/>
            <person name="Mortensen U.H."/>
            <person name="Andersen M.R."/>
            <person name="Baker S.E."/>
        </authorList>
    </citation>
    <scope>NUCLEOTIDE SEQUENCE [LARGE SCALE GENOMIC DNA]</scope>
    <source>
        <strain evidence="3 4">CBS 121591</strain>
    </source>
</reference>
<feature type="signal peptide" evidence="2">
    <location>
        <begin position="1"/>
        <end position="19"/>
    </location>
</feature>
<dbReference type="OrthoDB" id="4488042at2759"/>
<proteinExistence type="predicted"/>
<organism evidence="3 4">
    <name type="scientific">Aspergillus uvarum CBS 121591</name>
    <dbReference type="NCBI Taxonomy" id="1448315"/>
    <lineage>
        <taxon>Eukaryota</taxon>
        <taxon>Fungi</taxon>
        <taxon>Dikarya</taxon>
        <taxon>Ascomycota</taxon>
        <taxon>Pezizomycotina</taxon>
        <taxon>Eurotiomycetes</taxon>
        <taxon>Eurotiomycetidae</taxon>
        <taxon>Eurotiales</taxon>
        <taxon>Aspergillaceae</taxon>
        <taxon>Aspergillus</taxon>
        <taxon>Aspergillus subgen. Circumdati</taxon>
    </lineage>
</organism>
<name>A0A319CGN7_9EURO</name>
<sequence length="101" mass="10335">MKFPTALILISGLTADVPAALLQSPATGSVDTTAPRIDVSGCNEKPVGPISGALPGVHLPPLLGERALSSEQKTTASSREQRRGISGPIEEVVCDESGVCI</sequence>
<evidence type="ECO:0000256" key="2">
    <source>
        <dbReference type="SAM" id="SignalP"/>
    </source>
</evidence>